<dbReference type="InterPro" id="IPR011991">
    <property type="entry name" value="ArsR-like_HTH"/>
</dbReference>
<dbReference type="PROSITE" id="PS51077">
    <property type="entry name" value="HTH_ICLR"/>
    <property type="match status" value="1"/>
</dbReference>
<sequence>MSPDRDADSRLVARPGAGDDRPQVPAADHTLRILRFLARRAGPVAASALARELEIPRSTVYHLLATLEAHGFVVHLPQERRWGLGTSAFELAGGYSRQEPLARLGRPLLAALADRLGESAHLAVMTGRDVLYIVEERALRRPALITDVGVRLPAHLTATGRAMLAALPREQVRALYPDAAAFAQRTGGGPARPRELNELLREVRRQGVAREDGEVTTGFRSVGIAVRDHVDWPVAAVAMTWAEDAPVDETTIVEAVTETARQLQRRLGYGTRPRA</sequence>
<evidence type="ECO:0000313" key="8">
    <source>
        <dbReference type="Proteomes" id="UP000033448"/>
    </source>
</evidence>
<dbReference type="Proteomes" id="UP000033448">
    <property type="component" value="Unassembled WGS sequence"/>
</dbReference>
<dbReference type="InterPro" id="IPR029016">
    <property type="entry name" value="GAF-like_dom_sf"/>
</dbReference>
<keyword evidence="8" id="KW-1185">Reference proteome</keyword>
<dbReference type="GO" id="GO:0045892">
    <property type="term" value="P:negative regulation of DNA-templated transcription"/>
    <property type="evidence" value="ECO:0007669"/>
    <property type="project" value="TreeGrafter"/>
</dbReference>
<dbReference type="PANTHER" id="PTHR30136:SF24">
    <property type="entry name" value="HTH-TYPE TRANSCRIPTIONAL REPRESSOR ALLR"/>
    <property type="match status" value="1"/>
</dbReference>
<dbReference type="PANTHER" id="PTHR30136">
    <property type="entry name" value="HELIX-TURN-HELIX TRANSCRIPTIONAL REGULATOR, ICLR FAMILY"/>
    <property type="match status" value="1"/>
</dbReference>
<dbReference type="GO" id="GO:0003700">
    <property type="term" value="F:DNA-binding transcription factor activity"/>
    <property type="evidence" value="ECO:0007669"/>
    <property type="project" value="TreeGrafter"/>
</dbReference>
<protein>
    <submittedName>
        <fullName evidence="7">Acetate operon repressor</fullName>
    </submittedName>
</protein>
<dbReference type="SUPFAM" id="SSF46785">
    <property type="entry name" value="Winged helix' DNA-binding domain"/>
    <property type="match status" value="1"/>
</dbReference>
<evidence type="ECO:0000256" key="1">
    <source>
        <dbReference type="ARBA" id="ARBA00023015"/>
    </source>
</evidence>
<dbReference type="CDD" id="cd00090">
    <property type="entry name" value="HTH_ARSR"/>
    <property type="match status" value="1"/>
</dbReference>
<dbReference type="SUPFAM" id="SSF55781">
    <property type="entry name" value="GAF domain-like"/>
    <property type="match status" value="1"/>
</dbReference>
<accession>A0A0F0L745</accession>
<feature type="domain" description="IclR-ED" evidence="6">
    <location>
        <begin position="87"/>
        <end position="269"/>
    </location>
</feature>
<dbReference type="Pfam" id="PF01614">
    <property type="entry name" value="IclR_C"/>
    <property type="match status" value="1"/>
</dbReference>
<evidence type="ECO:0000259" key="5">
    <source>
        <dbReference type="PROSITE" id="PS51077"/>
    </source>
</evidence>
<feature type="region of interest" description="Disordered" evidence="4">
    <location>
        <begin position="1"/>
        <end position="24"/>
    </location>
</feature>
<proteinExistence type="predicted"/>
<feature type="compositionally biased region" description="Basic and acidic residues" evidence="4">
    <location>
        <begin position="1"/>
        <end position="22"/>
    </location>
</feature>
<evidence type="ECO:0000313" key="7">
    <source>
        <dbReference type="EMBL" id="KJL27346.1"/>
    </source>
</evidence>
<dbReference type="InterPro" id="IPR014757">
    <property type="entry name" value="Tscrpt_reg_IclR_C"/>
</dbReference>
<keyword evidence="2" id="KW-0238">DNA-binding</keyword>
<organism evidence="7 8">
    <name type="scientific">Microbacterium azadirachtae</name>
    <dbReference type="NCBI Taxonomy" id="582680"/>
    <lineage>
        <taxon>Bacteria</taxon>
        <taxon>Bacillati</taxon>
        <taxon>Actinomycetota</taxon>
        <taxon>Actinomycetes</taxon>
        <taxon>Micrococcales</taxon>
        <taxon>Microbacteriaceae</taxon>
        <taxon>Microbacterium</taxon>
    </lineage>
</organism>
<dbReference type="Pfam" id="PF09339">
    <property type="entry name" value="HTH_IclR"/>
    <property type="match status" value="1"/>
</dbReference>
<reference evidence="7 8" key="1">
    <citation type="submission" date="2015-02" db="EMBL/GenBank/DDBJ databases">
        <title>Draft genome sequences of ten Microbacterium spp. with emphasis on heavy metal contaminated environments.</title>
        <authorList>
            <person name="Corretto E."/>
        </authorList>
    </citation>
    <scope>NUCLEOTIDE SEQUENCE [LARGE SCALE GENOMIC DNA]</scope>
    <source>
        <strain evidence="7 8">DSM 23848</strain>
    </source>
</reference>
<dbReference type="InterPro" id="IPR036390">
    <property type="entry name" value="WH_DNA-bd_sf"/>
</dbReference>
<dbReference type="InterPro" id="IPR036388">
    <property type="entry name" value="WH-like_DNA-bd_sf"/>
</dbReference>
<keyword evidence="1" id="KW-0805">Transcription regulation</keyword>
<dbReference type="GO" id="GO:0003677">
    <property type="term" value="F:DNA binding"/>
    <property type="evidence" value="ECO:0007669"/>
    <property type="project" value="UniProtKB-KW"/>
</dbReference>
<evidence type="ECO:0000256" key="2">
    <source>
        <dbReference type="ARBA" id="ARBA00023125"/>
    </source>
</evidence>
<dbReference type="InterPro" id="IPR050707">
    <property type="entry name" value="HTH_MetabolicPath_Reg"/>
</dbReference>
<dbReference type="Gene3D" id="3.30.450.40">
    <property type="match status" value="1"/>
</dbReference>
<keyword evidence="3" id="KW-0804">Transcription</keyword>
<dbReference type="SMART" id="SM00346">
    <property type="entry name" value="HTH_ICLR"/>
    <property type="match status" value="1"/>
</dbReference>
<evidence type="ECO:0000259" key="6">
    <source>
        <dbReference type="PROSITE" id="PS51078"/>
    </source>
</evidence>
<dbReference type="PATRIC" id="fig|582680.7.peg.534"/>
<gene>
    <name evidence="7" type="primary">iclR_2</name>
    <name evidence="7" type="ORF">RL72_00518</name>
</gene>
<dbReference type="Gene3D" id="1.10.10.10">
    <property type="entry name" value="Winged helix-like DNA-binding domain superfamily/Winged helix DNA-binding domain"/>
    <property type="match status" value="1"/>
</dbReference>
<dbReference type="PROSITE" id="PS51078">
    <property type="entry name" value="ICLR_ED"/>
    <property type="match status" value="1"/>
</dbReference>
<dbReference type="EMBL" id="JYIT01000054">
    <property type="protein sequence ID" value="KJL27346.1"/>
    <property type="molecule type" value="Genomic_DNA"/>
</dbReference>
<comment type="caution">
    <text evidence="7">The sequence shown here is derived from an EMBL/GenBank/DDBJ whole genome shotgun (WGS) entry which is preliminary data.</text>
</comment>
<name>A0A0F0L745_9MICO</name>
<evidence type="ECO:0000256" key="3">
    <source>
        <dbReference type="ARBA" id="ARBA00023163"/>
    </source>
</evidence>
<evidence type="ECO:0000256" key="4">
    <source>
        <dbReference type="SAM" id="MobiDB-lite"/>
    </source>
</evidence>
<feature type="domain" description="HTH iclR-type" evidence="5">
    <location>
        <begin position="24"/>
        <end position="86"/>
    </location>
</feature>
<dbReference type="InterPro" id="IPR005471">
    <property type="entry name" value="Tscrpt_reg_IclR_N"/>
</dbReference>
<dbReference type="AlphaFoldDB" id="A0A0F0L745"/>